<keyword evidence="3 7" id="KW-0812">Transmembrane</keyword>
<proteinExistence type="inferred from homology"/>
<dbReference type="InterPro" id="IPR002898">
    <property type="entry name" value="MotA_ExbB_proton_chnl"/>
</dbReference>
<keyword evidence="6" id="KW-0813">Transport</keyword>
<evidence type="ECO:0000256" key="1">
    <source>
        <dbReference type="ARBA" id="ARBA00004651"/>
    </source>
</evidence>
<keyword evidence="4 7" id="KW-1133">Transmembrane helix</keyword>
<sequence length="221" mass="24289">MDFTAILDLVNNAVYPLQALVAIYGVFLVVLIFRRIAQKRFSSQTAANSFLNDIRDLVQQRQFDQAAQVCDSPPYWAKAVPQLILVALANRDRPMAKLRELLAERFATDVLADFEYRMAWVNTLIKAAPMLGLQGTVLGMISAFAKIAGRQKTGVDPSMLANDISFALWTTAIGLAIAIPLVLVSAAIHVRLGKLQDSVEEQLDSFLETLDVAQGGGRRRG</sequence>
<evidence type="ECO:0000259" key="8">
    <source>
        <dbReference type="Pfam" id="PF01618"/>
    </source>
</evidence>
<evidence type="ECO:0000256" key="7">
    <source>
        <dbReference type="SAM" id="Phobius"/>
    </source>
</evidence>
<name>A0A7C4LNK1_9PLAN</name>
<dbReference type="InterPro" id="IPR050790">
    <property type="entry name" value="ExbB/TolQ_transport"/>
</dbReference>
<organism evidence="9">
    <name type="scientific">Schlesneria paludicola</name>
    <dbReference type="NCBI Taxonomy" id="360056"/>
    <lineage>
        <taxon>Bacteria</taxon>
        <taxon>Pseudomonadati</taxon>
        <taxon>Planctomycetota</taxon>
        <taxon>Planctomycetia</taxon>
        <taxon>Planctomycetales</taxon>
        <taxon>Planctomycetaceae</taxon>
        <taxon>Schlesneria</taxon>
    </lineage>
</organism>
<dbReference type="GO" id="GO:0017038">
    <property type="term" value="P:protein import"/>
    <property type="evidence" value="ECO:0007669"/>
    <property type="project" value="TreeGrafter"/>
</dbReference>
<dbReference type="AlphaFoldDB" id="A0A7C4LNK1"/>
<dbReference type="GO" id="GO:0005886">
    <property type="term" value="C:plasma membrane"/>
    <property type="evidence" value="ECO:0007669"/>
    <property type="project" value="UniProtKB-SubCell"/>
</dbReference>
<feature type="transmembrane region" description="Helical" evidence="7">
    <location>
        <begin position="127"/>
        <end position="147"/>
    </location>
</feature>
<dbReference type="PANTHER" id="PTHR30625:SF17">
    <property type="entry name" value="TOLQ-RELATED"/>
    <property type="match status" value="1"/>
</dbReference>
<comment type="similarity">
    <text evidence="6">Belongs to the exbB/tolQ family.</text>
</comment>
<gene>
    <name evidence="9" type="ORF">ENS64_13095</name>
</gene>
<keyword evidence="2" id="KW-1003">Cell membrane</keyword>
<evidence type="ECO:0000256" key="6">
    <source>
        <dbReference type="RuleBase" id="RU004057"/>
    </source>
</evidence>
<reference evidence="9" key="1">
    <citation type="journal article" date="2020" name="mSystems">
        <title>Genome- and Community-Level Interaction Insights into Carbon Utilization and Element Cycling Functions of Hydrothermarchaeota in Hydrothermal Sediment.</title>
        <authorList>
            <person name="Zhou Z."/>
            <person name="Liu Y."/>
            <person name="Xu W."/>
            <person name="Pan J."/>
            <person name="Luo Z.H."/>
            <person name="Li M."/>
        </authorList>
    </citation>
    <scope>NUCLEOTIDE SEQUENCE [LARGE SCALE GENOMIC DNA]</scope>
    <source>
        <strain evidence="9">SpSt-508</strain>
    </source>
</reference>
<comment type="caution">
    <text evidence="9">The sequence shown here is derived from an EMBL/GenBank/DDBJ whole genome shotgun (WGS) entry which is preliminary data.</text>
</comment>
<comment type="subcellular location">
    <subcellularLocation>
        <location evidence="1">Cell membrane</location>
        <topology evidence="1">Multi-pass membrane protein</topology>
    </subcellularLocation>
    <subcellularLocation>
        <location evidence="6">Membrane</location>
        <topology evidence="6">Multi-pass membrane protein</topology>
    </subcellularLocation>
</comment>
<evidence type="ECO:0000256" key="5">
    <source>
        <dbReference type="ARBA" id="ARBA00023136"/>
    </source>
</evidence>
<dbReference type="Pfam" id="PF01618">
    <property type="entry name" value="MotA_ExbB"/>
    <property type="match status" value="1"/>
</dbReference>
<evidence type="ECO:0000256" key="4">
    <source>
        <dbReference type="ARBA" id="ARBA00022989"/>
    </source>
</evidence>
<evidence type="ECO:0000256" key="3">
    <source>
        <dbReference type="ARBA" id="ARBA00022692"/>
    </source>
</evidence>
<feature type="domain" description="MotA/TolQ/ExbB proton channel" evidence="8">
    <location>
        <begin position="92"/>
        <end position="200"/>
    </location>
</feature>
<protein>
    <submittedName>
        <fullName evidence="9">MotA/TolQ/ExbB proton channel family protein</fullName>
    </submittedName>
</protein>
<evidence type="ECO:0000313" key="9">
    <source>
        <dbReference type="EMBL" id="HGT40178.1"/>
    </source>
</evidence>
<dbReference type="PANTHER" id="PTHR30625">
    <property type="entry name" value="PROTEIN TOLQ"/>
    <property type="match status" value="1"/>
</dbReference>
<dbReference type="EMBL" id="DSVQ01000016">
    <property type="protein sequence ID" value="HGT40178.1"/>
    <property type="molecule type" value="Genomic_DNA"/>
</dbReference>
<feature type="transmembrane region" description="Helical" evidence="7">
    <location>
        <begin position="13"/>
        <end position="33"/>
    </location>
</feature>
<feature type="transmembrane region" description="Helical" evidence="7">
    <location>
        <begin position="167"/>
        <end position="188"/>
    </location>
</feature>
<accession>A0A7C4LNK1</accession>
<keyword evidence="5 7" id="KW-0472">Membrane</keyword>
<keyword evidence="6" id="KW-0653">Protein transport</keyword>
<evidence type="ECO:0000256" key="2">
    <source>
        <dbReference type="ARBA" id="ARBA00022475"/>
    </source>
</evidence>